<accession>A0A9P1CDA6</accession>
<keyword evidence="6" id="KW-1185">Reference proteome</keyword>
<name>A0A9P1CDA6_9DINO</name>
<feature type="domain" description="Zinc finger C3HC4 RING-type" evidence="2">
    <location>
        <begin position="140"/>
        <end position="174"/>
    </location>
</feature>
<sequence length="346" mass="38110">MEITCCFSVMDLVHLCGAKMTLSQRQRLDLALKSAEVPATPAKLVVNGILSGNPDGIIQHHILQLVNMTMTRDDLLEFWDFSATMTQVESVRRVRETCHSSLAKLLPEPSWLQAKMNERGRSESLRKGIDEILKANFFHCPICLNWVHTHLIRSCTSSTCKHSWCQTCVLNWASQPNQVAIMASNRRLQLPCLNMAVGCTGHVPEEVLWQAETAQLGSCKCSSRRTCGCPPLVKLLADLRLRAVLQARAHGRRCCDCPDPFCVGVAYSGAATYMCFLCENQWSVPSCGGLWLQNARDALRLGSGSSPPLKQCPQCGVPIEKTGGCHLAVGTSQSIAWQLIDTSAEK</sequence>
<keyword evidence="1" id="KW-0479">Metal-binding</keyword>
<dbReference type="SUPFAM" id="SSF57850">
    <property type="entry name" value="RING/U-box"/>
    <property type="match status" value="1"/>
</dbReference>
<dbReference type="EMBL" id="CAMXCT010001377">
    <property type="protein sequence ID" value="CAI3989499.1"/>
    <property type="molecule type" value="Genomic_DNA"/>
</dbReference>
<evidence type="ECO:0000313" key="3">
    <source>
        <dbReference type="EMBL" id="CAI3989499.1"/>
    </source>
</evidence>
<proteinExistence type="predicted"/>
<dbReference type="EMBL" id="CAMXCT020001377">
    <property type="protein sequence ID" value="CAL1142874.1"/>
    <property type="molecule type" value="Genomic_DNA"/>
</dbReference>
<dbReference type="EMBL" id="CAMXCT030001377">
    <property type="protein sequence ID" value="CAL4776811.1"/>
    <property type="molecule type" value="Genomic_DNA"/>
</dbReference>
<dbReference type="Pfam" id="PF00097">
    <property type="entry name" value="zf-C3HC4"/>
    <property type="match status" value="1"/>
</dbReference>
<protein>
    <submittedName>
        <fullName evidence="5">RING-type domain-containing protein</fullName>
    </submittedName>
</protein>
<evidence type="ECO:0000313" key="5">
    <source>
        <dbReference type="EMBL" id="CAL4776811.1"/>
    </source>
</evidence>
<dbReference type="InterPro" id="IPR018957">
    <property type="entry name" value="Znf_C3HC4_RING-type"/>
</dbReference>
<gene>
    <name evidence="3" type="ORF">C1SCF055_LOCUS16572</name>
</gene>
<reference evidence="4" key="2">
    <citation type="submission" date="2024-04" db="EMBL/GenBank/DDBJ databases">
        <authorList>
            <person name="Chen Y."/>
            <person name="Shah S."/>
            <person name="Dougan E. K."/>
            <person name="Thang M."/>
            <person name="Chan C."/>
        </authorList>
    </citation>
    <scope>NUCLEOTIDE SEQUENCE [LARGE SCALE GENOMIC DNA]</scope>
</reference>
<dbReference type="AlphaFoldDB" id="A0A9P1CDA6"/>
<dbReference type="Proteomes" id="UP001152797">
    <property type="component" value="Unassembled WGS sequence"/>
</dbReference>
<evidence type="ECO:0000259" key="2">
    <source>
        <dbReference type="Pfam" id="PF00097"/>
    </source>
</evidence>
<evidence type="ECO:0000256" key="1">
    <source>
        <dbReference type="ARBA" id="ARBA00022723"/>
    </source>
</evidence>
<organism evidence="3">
    <name type="scientific">Cladocopium goreaui</name>
    <dbReference type="NCBI Taxonomy" id="2562237"/>
    <lineage>
        <taxon>Eukaryota</taxon>
        <taxon>Sar</taxon>
        <taxon>Alveolata</taxon>
        <taxon>Dinophyceae</taxon>
        <taxon>Suessiales</taxon>
        <taxon>Symbiodiniaceae</taxon>
        <taxon>Cladocopium</taxon>
    </lineage>
</organism>
<evidence type="ECO:0000313" key="4">
    <source>
        <dbReference type="EMBL" id="CAL1142874.1"/>
    </source>
</evidence>
<feature type="non-terminal residue" evidence="3">
    <location>
        <position position="346"/>
    </location>
</feature>
<comment type="caution">
    <text evidence="3">The sequence shown here is derived from an EMBL/GenBank/DDBJ whole genome shotgun (WGS) entry which is preliminary data.</text>
</comment>
<reference evidence="3" key="1">
    <citation type="submission" date="2022-10" db="EMBL/GenBank/DDBJ databases">
        <authorList>
            <person name="Chen Y."/>
            <person name="Dougan E. K."/>
            <person name="Chan C."/>
            <person name="Rhodes N."/>
            <person name="Thang M."/>
        </authorList>
    </citation>
    <scope>NUCLEOTIDE SEQUENCE</scope>
</reference>
<dbReference type="GO" id="GO:0046872">
    <property type="term" value="F:metal ion binding"/>
    <property type="evidence" value="ECO:0007669"/>
    <property type="project" value="UniProtKB-KW"/>
</dbReference>
<dbReference type="OrthoDB" id="10009520at2759"/>
<evidence type="ECO:0000313" key="6">
    <source>
        <dbReference type="Proteomes" id="UP001152797"/>
    </source>
</evidence>